<dbReference type="SUPFAM" id="SSF55729">
    <property type="entry name" value="Acyl-CoA N-acyltransferases (Nat)"/>
    <property type="match status" value="1"/>
</dbReference>
<reference evidence="2 3" key="1">
    <citation type="submission" date="2019-03" db="EMBL/GenBank/DDBJ databases">
        <title>Genomics of glacier-inhabiting Cryobacterium strains.</title>
        <authorList>
            <person name="Liu Q."/>
            <person name="Xin Y.-H."/>
        </authorList>
    </citation>
    <scope>NUCLEOTIDE SEQUENCE [LARGE SCALE GENOMIC DNA]</scope>
    <source>
        <strain evidence="2 3">Sr54</strain>
    </source>
</reference>
<proteinExistence type="predicted"/>
<evidence type="ECO:0000313" key="3">
    <source>
        <dbReference type="Proteomes" id="UP000297626"/>
    </source>
</evidence>
<organism evidence="2 3">
    <name type="scientific">Cryobacterium serini</name>
    <dbReference type="NCBI Taxonomy" id="1259201"/>
    <lineage>
        <taxon>Bacteria</taxon>
        <taxon>Bacillati</taxon>
        <taxon>Actinomycetota</taxon>
        <taxon>Actinomycetes</taxon>
        <taxon>Micrococcales</taxon>
        <taxon>Microbacteriaceae</taxon>
        <taxon>Cryobacterium</taxon>
    </lineage>
</organism>
<dbReference type="AlphaFoldDB" id="A0A4R9BU31"/>
<feature type="domain" description="N-acetyltransferase" evidence="1">
    <location>
        <begin position="6"/>
        <end position="166"/>
    </location>
</feature>
<name>A0A4R9BU31_9MICO</name>
<dbReference type="InterPro" id="IPR003484">
    <property type="entry name" value="NodA"/>
</dbReference>
<sequence>MTDRSIEVAAHNALGARDFDQLARLFNDEYFYDFGPWDSDQPYGYAPHDRHVICRSGDDIVGHVGWARRVIGVGDVEVIIAGVGGVLVSERARGQRLGNRLMASAAQSMLDAGGFDFGYLGCREEVVPFYTTCGWRRVYAAEWSIGRDGRPAGDAPGHPLMVLPVASELAAWPVGTIDLRGRAW</sequence>
<dbReference type="Gene3D" id="3.40.630.30">
    <property type="match status" value="1"/>
</dbReference>
<dbReference type="Proteomes" id="UP000297626">
    <property type="component" value="Unassembled WGS sequence"/>
</dbReference>
<dbReference type="EMBL" id="SOHN01000007">
    <property type="protein sequence ID" value="TFD90383.1"/>
    <property type="molecule type" value="Genomic_DNA"/>
</dbReference>
<dbReference type="PROSITE" id="PS51186">
    <property type="entry name" value="GNAT"/>
    <property type="match status" value="1"/>
</dbReference>
<keyword evidence="3" id="KW-1185">Reference proteome</keyword>
<dbReference type="InterPro" id="IPR000182">
    <property type="entry name" value="GNAT_dom"/>
</dbReference>
<keyword evidence="2" id="KW-0808">Transferase</keyword>
<dbReference type="RefSeq" id="WP_134527131.1">
    <property type="nucleotide sequence ID" value="NZ_SOHN01000007.1"/>
</dbReference>
<dbReference type="InterPro" id="IPR016181">
    <property type="entry name" value="Acyl_CoA_acyltransferase"/>
</dbReference>
<protein>
    <submittedName>
        <fullName evidence="2">GNAT family N-acetyltransferase</fullName>
    </submittedName>
</protein>
<accession>A0A4R9BU31</accession>
<evidence type="ECO:0000259" key="1">
    <source>
        <dbReference type="PROSITE" id="PS51186"/>
    </source>
</evidence>
<dbReference type="GO" id="GO:0016747">
    <property type="term" value="F:acyltransferase activity, transferring groups other than amino-acyl groups"/>
    <property type="evidence" value="ECO:0007669"/>
    <property type="project" value="InterPro"/>
</dbReference>
<gene>
    <name evidence="2" type="ORF">E3T51_02520</name>
</gene>
<evidence type="ECO:0000313" key="2">
    <source>
        <dbReference type="EMBL" id="TFD90383.1"/>
    </source>
</evidence>
<dbReference type="GO" id="GO:0005829">
    <property type="term" value="C:cytosol"/>
    <property type="evidence" value="ECO:0007669"/>
    <property type="project" value="InterPro"/>
</dbReference>
<comment type="caution">
    <text evidence="2">The sequence shown here is derived from an EMBL/GenBank/DDBJ whole genome shotgun (WGS) entry which is preliminary data.</text>
</comment>
<dbReference type="Pfam" id="PF02474">
    <property type="entry name" value="NodA"/>
    <property type="match status" value="1"/>
</dbReference>